<keyword evidence="3" id="KW-0808">Transferase</keyword>
<keyword evidence="6 7" id="KW-0961">Cell wall biogenesis/degradation</keyword>
<dbReference type="PANTHER" id="PTHR36699">
    <property type="entry name" value="LD-TRANSPEPTIDASE"/>
    <property type="match status" value="1"/>
</dbReference>
<dbReference type="Proteomes" id="UP000214596">
    <property type="component" value="Unassembled WGS sequence"/>
</dbReference>
<dbReference type="EMBL" id="NIXT01000119">
    <property type="protein sequence ID" value="OXE34153.1"/>
    <property type="molecule type" value="Genomic_DNA"/>
</dbReference>
<name>A0A227B999_VIBPH</name>
<evidence type="ECO:0000256" key="3">
    <source>
        <dbReference type="ARBA" id="ARBA00022679"/>
    </source>
</evidence>
<accession>A0A227B999</accession>
<dbReference type="InterPro" id="IPR005490">
    <property type="entry name" value="LD_TPept_cat_dom"/>
</dbReference>
<keyword evidence="8" id="KW-0732">Signal</keyword>
<dbReference type="GO" id="GO:0008360">
    <property type="term" value="P:regulation of cell shape"/>
    <property type="evidence" value="ECO:0007669"/>
    <property type="project" value="UniProtKB-UniRule"/>
</dbReference>
<evidence type="ECO:0000256" key="4">
    <source>
        <dbReference type="ARBA" id="ARBA00022960"/>
    </source>
</evidence>
<comment type="caution">
    <text evidence="10">The sequence shown here is derived from an EMBL/GenBank/DDBJ whole genome shotgun (WGS) entry which is preliminary data.</text>
</comment>
<comment type="similarity">
    <text evidence="2">Belongs to the YkuD family.</text>
</comment>
<feature type="active site" description="Nucleophile" evidence="7">
    <location>
        <position position="140"/>
    </location>
</feature>
<evidence type="ECO:0000256" key="8">
    <source>
        <dbReference type="SAM" id="SignalP"/>
    </source>
</evidence>
<dbReference type="SUPFAM" id="SSF141523">
    <property type="entry name" value="L,D-transpeptidase catalytic domain-like"/>
    <property type="match status" value="1"/>
</dbReference>
<evidence type="ECO:0000256" key="7">
    <source>
        <dbReference type="PROSITE-ProRule" id="PRU01373"/>
    </source>
</evidence>
<feature type="domain" description="L,D-TPase catalytic" evidence="9">
    <location>
        <begin position="28"/>
        <end position="164"/>
    </location>
</feature>
<dbReference type="GO" id="GO:0016740">
    <property type="term" value="F:transferase activity"/>
    <property type="evidence" value="ECO:0007669"/>
    <property type="project" value="UniProtKB-KW"/>
</dbReference>
<dbReference type="GO" id="GO:0009252">
    <property type="term" value="P:peptidoglycan biosynthetic process"/>
    <property type="evidence" value="ECO:0007669"/>
    <property type="project" value="UniProtKB-UniPathway"/>
</dbReference>
<evidence type="ECO:0000256" key="2">
    <source>
        <dbReference type="ARBA" id="ARBA00005992"/>
    </source>
</evidence>
<protein>
    <recommendedName>
        <fullName evidence="9">L,D-TPase catalytic domain-containing protein</fullName>
    </recommendedName>
</protein>
<dbReference type="GO" id="GO:0004180">
    <property type="term" value="F:carboxypeptidase activity"/>
    <property type="evidence" value="ECO:0007669"/>
    <property type="project" value="UniProtKB-ARBA"/>
</dbReference>
<comment type="pathway">
    <text evidence="1 7">Cell wall biogenesis; peptidoglycan biosynthesis.</text>
</comment>
<feature type="chain" id="PRO_5044379016" description="L,D-TPase catalytic domain-containing protein" evidence="8">
    <location>
        <begin position="26"/>
        <end position="165"/>
    </location>
</feature>
<keyword evidence="5 7" id="KW-0573">Peptidoglycan synthesis</keyword>
<dbReference type="OrthoDB" id="9809748at2"/>
<gene>
    <name evidence="10" type="ORF">CA163_03775</name>
</gene>
<evidence type="ECO:0000313" key="11">
    <source>
        <dbReference type="Proteomes" id="UP000214596"/>
    </source>
</evidence>
<evidence type="ECO:0000256" key="1">
    <source>
        <dbReference type="ARBA" id="ARBA00004752"/>
    </source>
</evidence>
<evidence type="ECO:0000313" key="10">
    <source>
        <dbReference type="EMBL" id="OXE34153.1"/>
    </source>
</evidence>
<dbReference type="Gene3D" id="2.40.440.10">
    <property type="entry name" value="L,D-transpeptidase catalytic domain-like"/>
    <property type="match status" value="1"/>
</dbReference>
<dbReference type="PANTHER" id="PTHR36699:SF1">
    <property type="entry name" value="L,D-TRANSPEPTIDASE YAFK-RELATED"/>
    <property type="match status" value="1"/>
</dbReference>
<dbReference type="Pfam" id="PF03734">
    <property type="entry name" value="YkuD"/>
    <property type="match status" value="1"/>
</dbReference>
<dbReference type="STRING" id="670.ACZ92_05050"/>
<evidence type="ECO:0000256" key="6">
    <source>
        <dbReference type="ARBA" id="ARBA00023316"/>
    </source>
</evidence>
<dbReference type="PROSITE" id="PS52029">
    <property type="entry name" value="LD_TPASE"/>
    <property type="match status" value="1"/>
</dbReference>
<dbReference type="OMA" id="YRAMHIS"/>
<dbReference type="CDD" id="cd16913">
    <property type="entry name" value="YkuD_like"/>
    <property type="match status" value="1"/>
</dbReference>
<feature type="signal peptide" evidence="8">
    <location>
        <begin position="1"/>
        <end position="25"/>
    </location>
</feature>
<organism evidence="10 11">
    <name type="scientific">Vibrio parahaemolyticus</name>
    <dbReference type="NCBI Taxonomy" id="670"/>
    <lineage>
        <taxon>Bacteria</taxon>
        <taxon>Pseudomonadati</taxon>
        <taxon>Pseudomonadota</taxon>
        <taxon>Gammaproteobacteria</taxon>
        <taxon>Vibrionales</taxon>
        <taxon>Vibrionaceae</taxon>
        <taxon>Vibrio</taxon>
    </lineage>
</organism>
<dbReference type="UniPathway" id="UPA00219"/>
<dbReference type="AlphaFoldDB" id="A0A227B999"/>
<proteinExistence type="inferred from homology"/>
<sequence length="165" mass="18452">MGVLVMSIKWCALILCGLVTFSTHAAVDLVKVDKSKRRMYLIEDGIILKEYRIALGASPKGHKQEEGDNRTPEGSYTLDYVIEDSAFYRSVHISYPDAIDTLEAHRRGVSPGGNIKIHGLKNGETQDPSFIQSFDWTNGCIALTNEEMDEFIQLVTMGTPITIEW</sequence>
<evidence type="ECO:0000256" key="5">
    <source>
        <dbReference type="ARBA" id="ARBA00022984"/>
    </source>
</evidence>
<dbReference type="GO" id="GO:0071555">
    <property type="term" value="P:cell wall organization"/>
    <property type="evidence" value="ECO:0007669"/>
    <property type="project" value="UniProtKB-UniRule"/>
</dbReference>
<reference evidence="10 11" key="1">
    <citation type="journal article" date="2017" name="Appl. Environ. Microbiol.">
        <title>Parallel evolution of two clades of a major Atlantic endemic Vibrio parahaemolyticus pathogen lineage by independent acquisition of related pathogenicity islands.</title>
        <authorList>
            <person name="Xu F."/>
            <person name="Gonzalez-Escalona N."/>
            <person name="Drees K.P."/>
            <person name="Sebra R.P."/>
            <person name="Cooper V.S."/>
            <person name="Jones S.H."/>
            <person name="Whistler C.A."/>
        </authorList>
    </citation>
    <scope>NUCLEOTIDE SEQUENCE [LARGE SCALE GENOMIC DNA]</scope>
    <source>
        <strain evidence="10 11">MAVP-3</strain>
    </source>
</reference>
<keyword evidence="4 7" id="KW-0133">Cell shape</keyword>
<feature type="active site" description="Proton donor/acceptor" evidence="7">
    <location>
        <position position="118"/>
    </location>
</feature>
<evidence type="ECO:0000259" key="9">
    <source>
        <dbReference type="PROSITE" id="PS52029"/>
    </source>
</evidence>
<dbReference type="InterPro" id="IPR038063">
    <property type="entry name" value="Transpep_catalytic_dom"/>
</dbReference>